<proteinExistence type="predicted"/>
<protein>
    <submittedName>
        <fullName evidence="1">Uncharacterized protein</fullName>
    </submittedName>
</protein>
<dbReference type="EMBL" id="BPUS01000003">
    <property type="protein sequence ID" value="GJH24999.1"/>
    <property type="molecule type" value="Genomic_DNA"/>
</dbReference>
<comment type="caution">
    <text evidence="1">The sequence shown here is derived from an EMBL/GenBank/DDBJ whole genome shotgun (WGS) entry which is preliminary data.</text>
</comment>
<evidence type="ECO:0000313" key="2">
    <source>
        <dbReference type="Proteomes" id="UP001055111"/>
    </source>
</evidence>
<accession>A0AA37IA55</accession>
<reference evidence="1" key="1">
    <citation type="submission" date="2022-09" db="EMBL/GenBank/DDBJ databases">
        <title>Isolation and characterization of 3-chlorobenzoate degrading bacteria from soils in Shizuoka.</title>
        <authorList>
            <person name="Ifat A."/>
            <person name="Ogawa N."/>
            <person name="Kimbara K."/>
            <person name="Moriuchi R."/>
            <person name="Dohra H."/>
            <person name="Shintani M."/>
        </authorList>
    </citation>
    <scope>NUCLEOTIDE SEQUENCE</scope>
    <source>
        <strain evidence="1">19CS4-2</strain>
    </source>
</reference>
<dbReference type="Proteomes" id="UP001055111">
    <property type="component" value="Unassembled WGS sequence"/>
</dbReference>
<gene>
    <name evidence="1" type="ORF">CBA19CS42_10805</name>
</gene>
<name>A0AA37IA55_9BURK</name>
<evidence type="ECO:0000313" key="1">
    <source>
        <dbReference type="EMBL" id="GJH24999.1"/>
    </source>
</evidence>
<dbReference type="AlphaFoldDB" id="A0AA37IA55"/>
<organism evidence="1 2">
    <name type="scientific">Caballeronia novacaledonica</name>
    <dbReference type="NCBI Taxonomy" id="1544861"/>
    <lineage>
        <taxon>Bacteria</taxon>
        <taxon>Pseudomonadati</taxon>
        <taxon>Pseudomonadota</taxon>
        <taxon>Betaproteobacteria</taxon>
        <taxon>Burkholderiales</taxon>
        <taxon>Burkholderiaceae</taxon>
        <taxon>Caballeronia</taxon>
    </lineage>
</organism>
<dbReference type="RefSeq" id="WP_238211529.1">
    <property type="nucleotide sequence ID" value="NZ_BPUS01000003.1"/>
</dbReference>
<sequence>MTVENRLYRGLEICPLVFSHRPAGTSHAYSQDDGFDAAVRIQEPSAEMGMSRSRVFKISAGEPFQSAGDARRASIAYAEQMIDKCPQARTFLD</sequence>